<dbReference type="Gene3D" id="3.90.226.30">
    <property type="match status" value="1"/>
</dbReference>
<dbReference type="GO" id="GO:0050043">
    <property type="term" value="F:lactate racemase activity"/>
    <property type="evidence" value="ECO:0007669"/>
    <property type="project" value="InterPro"/>
</dbReference>
<dbReference type="RefSeq" id="WP_117329950.1">
    <property type="nucleotide sequence ID" value="NZ_QUWK01000005.1"/>
</dbReference>
<dbReference type="Proteomes" id="UP000264002">
    <property type="component" value="Unassembled WGS sequence"/>
</dbReference>
<sequence length="449" mass="49392">MQVHNPIDSQGKKLELPEHTLVYAMQAPKALSDPKQAVSDALANPIASDSFQHIAKAKLAANPQAKAVIVISDNTRPVPYKGEGNILVPLLEVLLETGYEKDNLTVLIATGTHRPMTDDEIERIIDPWVFEHKIAIVNHDCKEDDNLTYLGRTERGSEVKINSIYSKADLKILTGLVESHFMAGVSGGRKSVCPGLISEHGTFLFHGADLMGHQNSCDLLLDGNPVHEESLAFAKMAGVDFIINVTLDHAFNITGVFAGDLEVAHQKAFEMVKGYAKIPINEEADIVITHAGFVGINHYQSAKAAFAAIGALKKDGYLISIANFTDKKDVVGSVMYKTVLSILALTSAQELVTLLHSKDWPFMPDQWQVQKWASVFEKIPLDHYYYYAPQIAGEDNSGLPGIDASSLTNSTEYSEVVKKVIQHIEKREQRKDLKILYLSDGPYAIPYVG</sequence>
<accession>A0A372MHA6</accession>
<dbReference type="InterPro" id="IPR048068">
    <property type="entry name" value="LarA-like"/>
</dbReference>
<evidence type="ECO:0000313" key="4">
    <source>
        <dbReference type="Proteomes" id="UP000264002"/>
    </source>
</evidence>
<dbReference type="Pfam" id="PF21113">
    <property type="entry name" value="LarA_C"/>
    <property type="match status" value="1"/>
</dbReference>
<dbReference type="Gene3D" id="3.40.50.11440">
    <property type="match status" value="1"/>
</dbReference>
<evidence type="ECO:0000259" key="2">
    <source>
        <dbReference type="Pfam" id="PF21113"/>
    </source>
</evidence>
<dbReference type="Pfam" id="PF09861">
    <property type="entry name" value="Lar_N"/>
    <property type="match status" value="1"/>
</dbReference>
<evidence type="ECO:0000313" key="3">
    <source>
        <dbReference type="EMBL" id="RFU95142.1"/>
    </source>
</evidence>
<dbReference type="InterPro" id="IPR047926">
    <property type="entry name" value="Ni_dep_LarA"/>
</dbReference>
<dbReference type="InterPro" id="IPR043166">
    <property type="entry name" value="LarA-like_C"/>
</dbReference>
<dbReference type="InterPro" id="IPR018657">
    <property type="entry name" value="LarA-like_N"/>
</dbReference>
<organism evidence="3 4">
    <name type="scientific">Sphaerochaeta halotolerans</name>
    <dbReference type="NCBI Taxonomy" id="2293840"/>
    <lineage>
        <taxon>Bacteria</taxon>
        <taxon>Pseudomonadati</taxon>
        <taxon>Spirochaetota</taxon>
        <taxon>Spirochaetia</taxon>
        <taxon>Spirochaetales</taxon>
        <taxon>Sphaerochaetaceae</taxon>
        <taxon>Sphaerochaeta</taxon>
    </lineage>
</organism>
<protein>
    <submittedName>
        <fullName evidence="3">Nickel-dependent lactate racemase</fullName>
    </submittedName>
</protein>
<dbReference type="InterPro" id="IPR048520">
    <property type="entry name" value="LarA_C"/>
</dbReference>
<dbReference type="PANTHER" id="PTHR33171:SF17">
    <property type="entry name" value="LARA-LIKE N-TERMINAL DOMAIN-CONTAINING PROTEIN"/>
    <property type="match status" value="1"/>
</dbReference>
<gene>
    <name evidence="3" type="primary">larA</name>
    <name evidence="3" type="ORF">DYP60_05820</name>
</gene>
<reference evidence="3 4" key="2">
    <citation type="submission" date="2018-09" db="EMBL/GenBank/DDBJ databases">
        <title>Genome of Sphaerochaeta halotolerans strain 4-11.</title>
        <authorList>
            <person name="Nazina T.N."/>
            <person name="Sokolova D.S."/>
        </authorList>
    </citation>
    <scope>NUCLEOTIDE SEQUENCE [LARGE SCALE GENOMIC DNA]</scope>
    <source>
        <strain evidence="3 4">4-11</strain>
    </source>
</reference>
<dbReference type="PANTHER" id="PTHR33171">
    <property type="entry name" value="LAR_N DOMAIN-CONTAINING PROTEIN"/>
    <property type="match status" value="1"/>
</dbReference>
<proteinExistence type="predicted"/>
<name>A0A372MHA6_9SPIR</name>
<comment type="caution">
    <text evidence="3">The sequence shown here is derived from an EMBL/GenBank/DDBJ whole genome shotgun (WGS) entry which is preliminary data.</text>
</comment>
<dbReference type="EMBL" id="QUWK01000005">
    <property type="protein sequence ID" value="RFU95142.1"/>
    <property type="molecule type" value="Genomic_DNA"/>
</dbReference>
<reference evidence="4" key="1">
    <citation type="submission" date="2018-08" db="EMBL/GenBank/DDBJ databases">
        <authorList>
            <person name="Grouzdev D.S."/>
            <person name="Krutkina M.S."/>
        </authorList>
    </citation>
    <scope>NUCLEOTIDE SEQUENCE [LARGE SCALE GENOMIC DNA]</scope>
    <source>
        <strain evidence="4">4-11</strain>
    </source>
</reference>
<feature type="domain" description="Lactate racemase C-terminal" evidence="2">
    <location>
        <begin position="282"/>
        <end position="378"/>
    </location>
</feature>
<keyword evidence="4" id="KW-1185">Reference proteome</keyword>
<dbReference type="AlphaFoldDB" id="A0A372MHA6"/>
<dbReference type="NCBIfam" id="NF033504">
    <property type="entry name" value="Ni_dep_LarA"/>
    <property type="match status" value="1"/>
</dbReference>
<evidence type="ECO:0000259" key="1">
    <source>
        <dbReference type="Pfam" id="PF09861"/>
    </source>
</evidence>
<feature type="domain" description="LarA-like N-terminal" evidence="1">
    <location>
        <begin position="10"/>
        <end position="215"/>
    </location>
</feature>